<evidence type="ECO:0000313" key="1">
    <source>
        <dbReference type="EMBL" id="QDT61138.1"/>
    </source>
</evidence>
<dbReference type="Proteomes" id="UP000315003">
    <property type="component" value="Chromosome"/>
</dbReference>
<sequence length="120" mass="13823">MVQALEVVSAGKNVHVKVTGKLTKAEYEMFSPLVDEQIKEHGKVRILFEMHDFHGWTAGALWQDIKFDFKHWHDIERVAIVGESKWEAGMAAFCKPFTTAKIQYFDHSKRAEATSWIEAE</sequence>
<dbReference type="OrthoDB" id="9811577at2"/>
<reference evidence="1 2" key="1">
    <citation type="submission" date="2019-02" db="EMBL/GenBank/DDBJ databases">
        <title>Deep-cultivation of Planctomycetes and their phenomic and genomic characterization uncovers novel biology.</title>
        <authorList>
            <person name="Wiegand S."/>
            <person name="Jogler M."/>
            <person name="Boedeker C."/>
            <person name="Pinto D."/>
            <person name="Vollmers J."/>
            <person name="Rivas-Marin E."/>
            <person name="Kohn T."/>
            <person name="Peeters S.H."/>
            <person name="Heuer A."/>
            <person name="Rast P."/>
            <person name="Oberbeckmann S."/>
            <person name="Bunk B."/>
            <person name="Jeske O."/>
            <person name="Meyerdierks A."/>
            <person name="Storesund J.E."/>
            <person name="Kallscheuer N."/>
            <person name="Luecker S."/>
            <person name="Lage O.M."/>
            <person name="Pohl T."/>
            <person name="Merkel B.J."/>
            <person name="Hornburger P."/>
            <person name="Mueller R.-W."/>
            <person name="Bruemmer F."/>
            <person name="Labrenz M."/>
            <person name="Spormann A.M."/>
            <person name="Op den Camp H."/>
            <person name="Overmann J."/>
            <person name="Amann R."/>
            <person name="Jetten M.S.M."/>
            <person name="Mascher T."/>
            <person name="Medema M.H."/>
            <person name="Devos D.P."/>
            <person name="Kaster A.-K."/>
            <person name="Ovreas L."/>
            <person name="Rohde M."/>
            <person name="Galperin M.Y."/>
            <person name="Jogler C."/>
        </authorList>
    </citation>
    <scope>NUCLEOTIDE SEQUENCE [LARGE SCALE GENOMIC DNA]</scope>
    <source>
        <strain evidence="1 2">SV_7m_r</strain>
    </source>
</reference>
<organism evidence="1 2">
    <name type="scientific">Stieleria bergensis</name>
    <dbReference type="NCBI Taxonomy" id="2528025"/>
    <lineage>
        <taxon>Bacteria</taxon>
        <taxon>Pseudomonadati</taxon>
        <taxon>Planctomycetota</taxon>
        <taxon>Planctomycetia</taxon>
        <taxon>Pirellulales</taxon>
        <taxon>Pirellulaceae</taxon>
        <taxon>Stieleria</taxon>
    </lineage>
</organism>
<dbReference type="Gene3D" id="3.40.50.10600">
    <property type="entry name" value="SpoIIaa-like domains"/>
    <property type="match status" value="1"/>
</dbReference>
<evidence type="ECO:0000313" key="2">
    <source>
        <dbReference type="Proteomes" id="UP000315003"/>
    </source>
</evidence>
<dbReference type="InterPro" id="IPR036513">
    <property type="entry name" value="STAS_dom_sf"/>
</dbReference>
<dbReference type="InterPro" id="IPR021866">
    <property type="entry name" value="SpoIIAA-like"/>
</dbReference>
<dbReference type="InterPro" id="IPR038396">
    <property type="entry name" value="SpoIIAA-like_sf"/>
</dbReference>
<keyword evidence="2" id="KW-1185">Reference proteome</keyword>
<evidence type="ECO:0008006" key="3">
    <source>
        <dbReference type="Google" id="ProtNLM"/>
    </source>
</evidence>
<dbReference type="Pfam" id="PF11964">
    <property type="entry name" value="SpoIIAA-like"/>
    <property type="match status" value="1"/>
</dbReference>
<gene>
    <name evidence="1" type="ORF">SV7mr_36690</name>
</gene>
<protein>
    <recommendedName>
        <fullName evidence="3">STAS/SEC14 domain-containing protein</fullName>
    </recommendedName>
</protein>
<accession>A0A517SYB8</accession>
<dbReference type="SUPFAM" id="SSF52091">
    <property type="entry name" value="SpoIIaa-like"/>
    <property type="match status" value="1"/>
</dbReference>
<dbReference type="EMBL" id="CP036272">
    <property type="protein sequence ID" value="QDT61138.1"/>
    <property type="molecule type" value="Genomic_DNA"/>
</dbReference>
<dbReference type="RefSeq" id="WP_145274875.1">
    <property type="nucleotide sequence ID" value="NZ_CP036272.1"/>
</dbReference>
<name>A0A517SYB8_9BACT</name>
<proteinExistence type="predicted"/>
<dbReference type="AlphaFoldDB" id="A0A517SYB8"/>